<feature type="region of interest" description="Disordered" evidence="1">
    <location>
        <begin position="1"/>
        <end position="33"/>
    </location>
</feature>
<protein>
    <submittedName>
        <fullName evidence="2">Uncharacterized protein</fullName>
    </submittedName>
</protein>
<keyword evidence="3" id="KW-1185">Reference proteome</keyword>
<feature type="compositionally biased region" description="Polar residues" evidence="1">
    <location>
        <begin position="1"/>
        <end position="10"/>
    </location>
</feature>
<dbReference type="AlphaFoldDB" id="A0AAJ0AA68"/>
<name>A0AAJ0AA68_9PEZI</name>
<feature type="compositionally biased region" description="Basic and acidic residues" evidence="1">
    <location>
        <begin position="12"/>
        <end position="22"/>
    </location>
</feature>
<dbReference type="GeneID" id="85457477"/>
<evidence type="ECO:0000256" key="1">
    <source>
        <dbReference type="SAM" id="MobiDB-lite"/>
    </source>
</evidence>
<accession>A0AAJ0AA68</accession>
<sequence>MWIPGTSLTDQEGGRRQEEEGRRKSRTNPSKRQVDPAGLLKFHLIFHFDHFSHGHLSQPSSTALCSVYVRRFQSSSVLTLCQARGIVRGLMIPKLAVPSCHEATECARCLRYDAHLNSPRVSNGIRKCPVSLAILPPSRVERQHEVCAKDRSDPGAGLETFHLTSQPDLLAAAPISPHSLFV</sequence>
<dbReference type="RefSeq" id="XP_060424143.1">
    <property type="nucleotide sequence ID" value="XM_060572951.1"/>
</dbReference>
<gene>
    <name evidence="2" type="ORF">BDP55DRAFT_637001</name>
</gene>
<evidence type="ECO:0000313" key="3">
    <source>
        <dbReference type="Proteomes" id="UP001224890"/>
    </source>
</evidence>
<comment type="caution">
    <text evidence="2">The sequence shown here is derived from an EMBL/GenBank/DDBJ whole genome shotgun (WGS) entry which is preliminary data.</text>
</comment>
<proteinExistence type="predicted"/>
<reference evidence="2" key="1">
    <citation type="submission" date="2021-06" db="EMBL/GenBank/DDBJ databases">
        <title>Comparative genomics, transcriptomics and evolutionary studies reveal genomic signatures of adaptation to plant cell wall in hemibiotrophic fungi.</title>
        <authorList>
            <consortium name="DOE Joint Genome Institute"/>
            <person name="Baroncelli R."/>
            <person name="Diaz J.F."/>
            <person name="Benocci T."/>
            <person name="Peng M."/>
            <person name="Battaglia E."/>
            <person name="Haridas S."/>
            <person name="Andreopoulos W."/>
            <person name="Labutti K."/>
            <person name="Pangilinan J."/>
            <person name="Floch G.L."/>
            <person name="Makela M.R."/>
            <person name="Henrissat B."/>
            <person name="Grigoriev I.V."/>
            <person name="Crouch J.A."/>
            <person name="De Vries R.P."/>
            <person name="Sukno S.A."/>
            <person name="Thon M.R."/>
        </authorList>
    </citation>
    <scope>NUCLEOTIDE SEQUENCE</scope>
    <source>
        <strain evidence="2">CBS 193.32</strain>
    </source>
</reference>
<evidence type="ECO:0000313" key="2">
    <source>
        <dbReference type="EMBL" id="KAK1659379.1"/>
    </source>
</evidence>
<dbReference type="EMBL" id="JAHMHR010000061">
    <property type="protein sequence ID" value="KAK1659379.1"/>
    <property type="molecule type" value="Genomic_DNA"/>
</dbReference>
<dbReference type="Proteomes" id="UP001224890">
    <property type="component" value="Unassembled WGS sequence"/>
</dbReference>
<organism evidence="2 3">
    <name type="scientific">Colletotrichum godetiae</name>
    <dbReference type="NCBI Taxonomy" id="1209918"/>
    <lineage>
        <taxon>Eukaryota</taxon>
        <taxon>Fungi</taxon>
        <taxon>Dikarya</taxon>
        <taxon>Ascomycota</taxon>
        <taxon>Pezizomycotina</taxon>
        <taxon>Sordariomycetes</taxon>
        <taxon>Hypocreomycetidae</taxon>
        <taxon>Glomerellales</taxon>
        <taxon>Glomerellaceae</taxon>
        <taxon>Colletotrichum</taxon>
        <taxon>Colletotrichum acutatum species complex</taxon>
    </lineage>
</organism>